<dbReference type="NCBIfam" id="TIGR03413">
    <property type="entry name" value="GSH_gloB"/>
    <property type="match status" value="1"/>
</dbReference>
<dbReference type="PIRSF" id="PIRSF005457">
    <property type="entry name" value="Glx"/>
    <property type="match status" value="1"/>
</dbReference>
<dbReference type="Proteomes" id="UP001596364">
    <property type="component" value="Unassembled WGS sequence"/>
</dbReference>
<evidence type="ECO:0000256" key="3">
    <source>
        <dbReference type="ARBA" id="ARBA00006759"/>
    </source>
</evidence>
<evidence type="ECO:0000256" key="2">
    <source>
        <dbReference type="ARBA" id="ARBA00004963"/>
    </source>
</evidence>
<dbReference type="PANTHER" id="PTHR43705:SF1">
    <property type="entry name" value="HYDROXYACYLGLUTATHIONE HYDROLASE GLOB"/>
    <property type="match status" value="1"/>
</dbReference>
<comment type="cofactor">
    <cofactor evidence="7">
        <name>Zn(2+)</name>
        <dbReference type="ChEBI" id="CHEBI:29105"/>
    </cofactor>
    <text evidence="7">Binds 2 Zn(2+) ions per subunit.</text>
</comment>
<evidence type="ECO:0000313" key="10">
    <source>
        <dbReference type="Proteomes" id="UP001596364"/>
    </source>
</evidence>
<evidence type="ECO:0000259" key="8">
    <source>
        <dbReference type="SMART" id="SM00849"/>
    </source>
</evidence>
<comment type="caution">
    <text evidence="9">The sequence shown here is derived from an EMBL/GenBank/DDBJ whole genome shotgun (WGS) entry which is preliminary data.</text>
</comment>
<dbReference type="SUPFAM" id="SSF56281">
    <property type="entry name" value="Metallo-hydrolase/oxidoreductase"/>
    <property type="match status" value="1"/>
</dbReference>
<dbReference type="GO" id="GO:0004416">
    <property type="term" value="F:hydroxyacylglutathione hydrolase activity"/>
    <property type="evidence" value="ECO:0007669"/>
    <property type="project" value="UniProtKB-EC"/>
</dbReference>
<feature type="domain" description="Metallo-beta-lactamase" evidence="8">
    <location>
        <begin position="24"/>
        <end position="179"/>
    </location>
</feature>
<dbReference type="EMBL" id="JBHSUS010000001">
    <property type="protein sequence ID" value="MFC6440591.1"/>
    <property type="molecule type" value="Genomic_DNA"/>
</dbReference>
<keyword evidence="10" id="KW-1185">Reference proteome</keyword>
<evidence type="ECO:0000313" key="9">
    <source>
        <dbReference type="EMBL" id="MFC6440591.1"/>
    </source>
</evidence>
<feature type="binding site" evidence="7">
    <location>
        <position position="124"/>
    </location>
    <ligand>
        <name>Zn(2+)</name>
        <dbReference type="ChEBI" id="CHEBI:29105"/>
        <label>1</label>
    </ligand>
</feature>
<dbReference type="InterPro" id="IPR001279">
    <property type="entry name" value="Metallo-B-lactamas"/>
</dbReference>
<dbReference type="HAMAP" id="MF_01374">
    <property type="entry name" value="Glyoxalase_2"/>
    <property type="match status" value="1"/>
</dbReference>
<keyword evidence="5 7" id="KW-0378">Hydrolase</keyword>
<dbReference type="InterPro" id="IPR032282">
    <property type="entry name" value="HAGH_C"/>
</dbReference>
<evidence type="ECO:0000256" key="4">
    <source>
        <dbReference type="ARBA" id="ARBA00022723"/>
    </source>
</evidence>
<feature type="binding site" evidence="7">
    <location>
        <position position="141"/>
    </location>
    <ligand>
        <name>Zn(2+)</name>
        <dbReference type="ChEBI" id="CHEBI:29105"/>
        <label>2</label>
    </ligand>
</feature>
<feature type="binding site" evidence="7">
    <location>
        <position position="65"/>
    </location>
    <ligand>
        <name>Zn(2+)</name>
        <dbReference type="ChEBI" id="CHEBI:29105"/>
        <label>1</label>
    </ligand>
</feature>
<dbReference type="InterPro" id="IPR017782">
    <property type="entry name" value="Hydroxyacylglutathione_Hdrlase"/>
</dbReference>
<evidence type="ECO:0000256" key="6">
    <source>
        <dbReference type="ARBA" id="ARBA00022833"/>
    </source>
</evidence>
<reference evidence="10" key="1">
    <citation type="journal article" date="2019" name="Int. J. Syst. Evol. Microbiol.">
        <title>The Global Catalogue of Microorganisms (GCM) 10K type strain sequencing project: providing services to taxonomists for standard genome sequencing and annotation.</title>
        <authorList>
            <consortium name="The Broad Institute Genomics Platform"/>
            <consortium name="The Broad Institute Genome Sequencing Center for Infectious Disease"/>
            <person name="Wu L."/>
            <person name="Ma J."/>
        </authorList>
    </citation>
    <scope>NUCLEOTIDE SEQUENCE [LARGE SCALE GENOMIC DNA]</scope>
    <source>
        <strain evidence="10">CGMCC 1.16031</strain>
    </source>
</reference>
<dbReference type="Pfam" id="PF00753">
    <property type="entry name" value="Lactamase_B"/>
    <property type="match status" value="1"/>
</dbReference>
<dbReference type="EC" id="3.1.2.6" evidence="7"/>
<accession>A0ABW1XLU3</accession>
<feature type="binding site" evidence="7">
    <location>
        <position position="70"/>
    </location>
    <ligand>
        <name>Zn(2+)</name>
        <dbReference type="ChEBI" id="CHEBI:29105"/>
        <label>2</label>
    </ligand>
</feature>
<gene>
    <name evidence="7 9" type="primary">gloB</name>
    <name evidence="9" type="ORF">ACFP85_10580</name>
</gene>
<evidence type="ECO:0000256" key="5">
    <source>
        <dbReference type="ARBA" id="ARBA00022801"/>
    </source>
</evidence>
<evidence type="ECO:0000256" key="7">
    <source>
        <dbReference type="HAMAP-Rule" id="MF_01374"/>
    </source>
</evidence>
<comment type="subunit">
    <text evidence="7">Monomer.</text>
</comment>
<name>A0ABW1XLU3_9ALTE</name>
<keyword evidence="4 7" id="KW-0479">Metal-binding</keyword>
<comment type="pathway">
    <text evidence="2 7">Secondary metabolite metabolism; methylglyoxal degradation; (R)-lactate from methylglyoxal: step 2/2.</text>
</comment>
<feature type="binding site" evidence="7">
    <location>
        <position position="69"/>
    </location>
    <ligand>
        <name>Zn(2+)</name>
        <dbReference type="ChEBI" id="CHEBI:29105"/>
        <label>2</label>
    </ligand>
</feature>
<dbReference type="InterPro" id="IPR050110">
    <property type="entry name" value="Glyoxalase_II_hydrolase"/>
</dbReference>
<dbReference type="InterPro" id="IPR036866">
    <property type="entry name" value="RibonucZ/Hydroxyglut_hydro"/>
</dbReference>
<keyword evidence="6 7" id="KW-0862">Zinc</keyword>
<feature type="binding site" evidence="7">
    <location>
        <position position="179"/>
    </location>
    <ligand>
        <name>Zn(2+)</name>
        <dbReference type="ChEBI" id="CHEBI:29105"/>
        <label>2</label>
    </ligand>
</feature>
<comment type="catalytic activity">
    <reaction evidence="1 7">
        <text>an S-(2-hydroxyacyl)glutathione + H2O = a 2-hydroxy carboxylate + glutathione + H(+)</text>
        <dbReference type="Rhea" id="RHEA:21864"/>
        <dbReference type="ChEBI" id="CHEBI:15377"/>
        <dbReference type="ChEBI" id="CHEBI:15378"/>
        <dbReference type="ChEBI" id="CHEBI:57925"/>
        <dbReference type="ChEBI" id="CHEBI:58896"/>
        <dbReference type="ChEBI" id="CHEBI:71261"/>
        <dbReference type="EC" id="3.1.2.6"/>
    </reaction>
</comment>
<evidence type="ECO:0000256" key="1">
    <source>
        <dbReference type="ARBA" id="ARBA00001623"/>
    </source>
</evidence>
<protein>
    <recommendedName>
        <fullName evidence="7">Hydroxyacylglutathione hydrolase</fullName>
        <ecNumber evidence="7">3.1.2.6</ecNumber>
    </recommendedName>
    <alternativeName>
        <fullName evidence="7">Glyoxalase II</fullName>
        <shortName evidence="7">Glx II</shortName>
    </alternativeName>
</protein>
<dbReference type="PANTHER" id="PTHR43705">
    <property type="entry name" value="HYDROXYACYLGLUTATHIONE HYDROLASE"/>
    <property type="match status" value="1"/>
</dbReference>
<dbReference type="CDD" id="cd07723">
    <property type="entry name" value="hydroxyacylglutathione_hydrolase_MBL-fold"/>
    <property type="match status" value="1"/>
</dbReference>
<dbReference type="SMART" id="SM00849">
    <property type="entry name" value="Lactamase_B"/>
    <property type="match status" value="1"/>
</dbReference>
<dbReference type="Pfam" id="PF16123">
    <property type="entry name" value="HAGH_C"/>
    <property type="match status" value="1"/>
</dbReference>
<dbReference type="RefSeq" id="WP_131258383.1">
    <property type="nucleotide sequence ID" value="NZ_JBHSUS010000001.1"/>
</dbReference>
<feature type="binding site" evidence="7">
    <location>
        <position position="67"/>
    </location>
    <ligand>
        <name>Zn(2+)</name>
        <dbReference type="ChEBI" id="CHEBI:29105"/>
        <label>1</label>
    </ligand>
</feature>
<sequence length="267" mass="29690">MQTNQSTLSIYPLPAFDDNYIWCLSDVNSAADQFTAVIVDPGDAEPVIRELTQRRIELVAILITHHHGDHTGGISALKSRWPKAKVYAPDNQRINGVDEVVTDGQILQIDGMSHKFEVIAVPGHTRDHIAYYTNGHLFCGDTLFSCGCGRLFEGSPAQMHRSLQRIAALPADTQVYCAHEYTLANIRFAQAVEPSNPALVQFAQWANTQRQQGLPTIPSRLSTELAVNPFLRCAQPNVHQQAERHAGKALIDDEAVFAALRHWKDNF</sequence>
<dbReference type="InterPro" id="IPR035680">
    <property type="entry name" value="Clx_II_MBL"/>
</dbReference>
<proteinExistence type="inferred from homology"/>
<dbReference type="Gene3D" id="3.60.15.10">
    <property type="entry name" value="Ribonuclease Z/Hydroxyacylglutathione hydrolase-like"/>
    <property type="match status" value="1"/>
</dbReference>
<organism evidence="9 10">
    <name type="scientific">Pseudobowmanella zhangzhouensis</name>
    <dbReference type="NCBI Taxonomy" id="1537679"/>
    <lineage>
        <taxon>Bacteria</taxon>
        <taxon>Pseudomonadati</taxon>
        <taxon>Pseudomonadota</taxon>
        <taxon>Gammaproteobacteria</taxon>
        <taxon>Alteromonadales</taxon>
        <taxon>Alteromonadaceae</taxon>
    </lineage>
</organism>
<comment type="function">
    <text evidence="7">Thiolesterase that catalyzes the hydrolysis of S-D-lactoyl-glutathione to form glutathione and D-lactic acid.</text>
</comment>
<comment type="similarity">
    <text evidence="3 7">Belongs to the metallo-beta-lactamase superfamily. Glyoxalase II family.</text>
</comment>
<feature type="binding site" evidence="7">
    <location>
        <position position="141"/>
    </location>
    <ligand>
        <name>Zn(2+)</name>
        <dbReference type="ChEBI" id="CHEBI:29105"/>
        <label>1</label>
    </ligand>
</feature>